<dbReference type="PROSITE" id="PS00137">
    <property type="entry name" value="SUBTILASE_HIS"/>
    <property type="match status" value="1"/>
</dbReference>
<reference evidence="11 12" key="1">
    <citation type="journal article" date="2014" name="BMC Genomics">
        <title>Comparative genome sequencing reveals chemotype-specific gene clusters in the toxigenic black mold Stachybotrys.</title>
        <authorList>
            <person name="Semeiks J."/>
            <person name="Borek D."/>
            <person name="Otwinowski Z."/>
            <person name="Grishin N.V."/>
        </authorList>
    </citation>
    <scope>NUCLEOTIDE SEQUENCE [LARGE SCALE GENOMIC DNA]</scope>
    <source>
        <strain evidence="11 12">IBT 40285</strain>
    </source>
</reference>
<dbReference type="InterPro" id="IPR023827">
    <property type="entry name" value="Peptidase_S8_Asp-AS"/>
</dbReference>
<dbReference type="EMBL" id="KL660627">
    <property type="protein sequence ID" value="KFA65003.1"/>
    <property type="molecule type" value="Genomic_DNA"/>
</dbReference>
<dbReference type="PROSITE" id="PS00136">
    <property type="entry name" value="SUBTILASE_ASP"/>
    <property type="match status" value="1"/>
</dbReference>
<feature type="active site" description="Charge relay system" evidence="6">
    <location>
        <position position="354"/>
    </location>
</feature>
<evidence type="ECO:0000256" key="2">
    <source>
        <dbReference type="ARBA" id="ARBA00022670"/>
    </source>
</evidence>
<evidence type="ECO:0000313" key="12">
    <source>
        <dbReference type="Proteomes" id="UP000028524"/>
    </source>
</evidence>
<feature type="signal peptide" evidence="8">
    <location>
        <begin position="1"/>
        <end position="15"/>
    </location>
</feature>
<evidence type="ECO:0000259" key="9">
    <source>
        <dbReference type="Pfam" id="PF00082"/>
    </source>
</evidence>
<sequence>MLSLLFASILPLASGLPISPQDGTIIPGKYIVTLRPDVVAPQVASHISWVRNAHARSIHRRDEQGVDKIWTGAFKGYSGEFDEATVAEIAQQGEVAAVEAVQVVELYETVTQTSAPWGLGSISHRTPDWEEYVYDDSAGEGMWAYVIDSGVNAEHVEFEGRAFFGYNAQPTAGDEDTQGHGTHCAGTIASRAYGVAKRANVMAVKVFADGSVGLPVHSLDSSHANRVQSSTDIVLDGINWAVDNITATPDRTGRAVISMSLGGGRSQAINSAVQAAYNAGVLSVVAAGNSGADASMYSPASAPNAITVGAIDRQNSRPDFSNYGRVVDIFAPGVDVLSTWIGGDDATEVLSGTSMACPHVAGLALYLMALEGLETPQQVTARIRELGTDGVVDNAGQGSPNLLAYNGIGA</sequence>
<feature type="active site" description="Charge relay system" evidence="6">
    <location>
        <position position="148"/>
    </location>
</feature>
<evidence type="ECO:0000256" key="4">
    <source>
        <dbReference type="ARBA" id="ARBA00022801"/>
    </source>
</evidence>
<dbReference type="Pfam" id="PF00082">
    <property type="entry name" value="Peptidase_S8"/>
    <property type="match status" value="1"/>
</dbReference>
<keyword evidence="2 6" id="KW-0645">Protease</keyword>
<dbReference type="InterPro" id="IPR034193">
    <property type="entry name" value="PCSK9_ProteinaseK-like"/>
</dbReference>
<accession>A0A084QM18</accession>
<dbReference type="InterPro" id="IPR022398">
    <property type="entry name" value="Peptidase_S8_His-AS"/>
</dbReference>
<dbReference type="HOGENOM" id="CLU_011263_1_4_1"/>
<dbReference type="Proteomes" id="UP000028524">
    <property type="component" value="Unassembled WGS sequence"/>
</dbReference>
<dbReference type="InterPro" id="IPR015500">
    <property type="entry name" value="Peptidase_S8_subtilisin-rel"/>
</dbReference>
<keyword evidence="3 8" id="KW-0732">Signal</keyword>
<evidence type="ECO:0000259" key="10">
    <source>
        <dbReference type="Pfam" id="PF05922"/>
    </source>
</evidence>
<evidence type="ECO:0008006" key="13">
    <source>
        <dbReference type="Google" id="ProtNLM"/>
    </source>
</evidence>
<dbReference type="Gene3D" id="3.30.70.80">
    <property type="entry name" value="Peptidase S8 propeptide/proteinase inhibitor I9"/>
    <property type="match status" value="1"/>
</dbReference>
<dbReference type="SUPFAM" id="SSF52743">
    <property type="entry name" value="Subtilisin-like"/>
    <property type="match status" value="1"/>
</dbReference>
<dbReference type="PANTHER" id="PTHR43806:SF58">
    <property type="entry name" value="ALKALINE PROTEASE 1-RELATED"/>
    <property type="match status" value="1"/>
</dbReference>
<dbReference type="InterPro" id="IPR023828">
    <property type="entry name" value="Peptidase_S8_Ser-AS"/>
</dbReference>
<organism evidence="11 12">
    <name type="scientific">Stachybotrys chlorohalonatus (strain IBT 40285)</name>
    <dbReference type="NCBI Taxonomy" id="1283841"/>
    <lineage>
        <taxon>Eukaryota</taxon>
        <taxon>Fungi</taxon>
        <taxon>Dikarya</taxon>
        <taxon>Ascomycota</taxon>
        <taxon>Pezizomycotina</taxon>
        <taxon>Sordariomycetes</taxon>
        <taxon>Hypocreomycetidae</taxon>
        <taxon>Hypocreales</taxon>
        <taxon>Stachybotryaceae</taxon>
        <taxon>Stachybotrys</taxon>
    </lineage>
</organism>
<evidence type="ECO:0000256" key="8">
    <source>
        <dbReference type="SAM" id="SignalP"/>
    </source>
</evidence>
<dbReference type="AlphaFoldDB" id="A0A084QM18"/>
<dbReference type="InterPro" id="IPR000209">
    <property type="entry name" value="Peptidase_S8/S53_dom"/>
</dbReference>
<evidence type="ECO:0000256" key="5">
    <source>
        <dbReference type="ARBA" id="ARBA00022825"/>
    </source>
</evidence>
<dbReference type="InParanoid" id="A0A084QM18"/>
<keyword evidence="12" id="KW-1185">Reference proteome</keyword>
<dbReference type="GO" id="GO:0006508">
    <property type="term" value="P:proteolysis"/>
    <property type="evidence" value="ECO:0007669"/>
    <property type="project" value="UniProtKB-KW"/>
</dbReference>
<feature type="chain" id="PRO_5013379934" description="Peptidase S8/S53 domain-containing protein" evidence="8">
    <location>
        <begin position="16"/>
        <end position="410"/>
    </location>
</feature>
<dbReference type="PANTHER" id="PTHR43806">
    <property type="entry name" value="PEPTIDASE S8"/>
    <property type="match status" value="1"/>
</dbReference>
<keyword evidence="4 6" id="KW-0378">Hydrolase</keyword>
<dbReference type="FunFam" id="3.40.50.200:FF:000014">
    <property type="entry name" value="Proteinase K"/>
    <property type="match status" value="1"/>
</dbReference>
<dbReference type="Gene3D" id="3.40.50.200">
    <property type="entry name" value="Peptidase S8/S53 domain"/>
    <property type="match status" value="1"/>
</dbReference>
<evidence type="ECO:0000313" key="11">
    <source>
        <dbReference type="EMBL" id="KFA65003.1"/>
    </source>
</evidence>
<name>A0A084QM18_STAC4</name>
<dbReference type="Pfam" id="PF05922">
    <property type="entry name" value="Inhibitor_I9"/>
    <property type="match status" value="1"/>
</dbReference>
<dbReference type="GO" id="GO:0004252">
    <property type="term" value="F:serine-type endopeptidase activity"/>
    <property type="evidence" value="ECO:0007669"/>
    <property type="project" value="UniProtKB-UniRule"/>
</dbReference>
<dbReference type="SUPFAM" id="SSF54897">
    <property type="entry name" value="Protease propeptides/inhibitors"/>
    <property type="match status" value="1"/>
</dbReference>
<evidence type="ECO:0000256" key="7">
    <source>
        <dbReference type="RuleBase" id="RU003355"/>
    </source>
</evidence>
<dbReference type="PROSITE" id="PS00138">
    <property type="entry name" value="SUBTILASE_SER"/>
    <property type="match status" value="1"/>
</dbReference>
<dbReference type="InterPro" id="IPR010259">
    <property type="entry name" value="S8pro/Inhibitor_I9"/>
</dbReference>
<dbReference type="OMA" id="HADLEGH"/>
<feature type="domain" description="Inhibitor I9" evidence="10">
    <location>
        <begin position="29"/>
        <end position="106"/>
    </location>
</feature>
<comment type="similarity">
    <text evidence="1 6 7">Belongs to the peptidase S8 family.</text>
</comment>
<feature type="domain" description="Peptidase S8/S53" evidence="9">
    <location>
        <begin position="146"/>
        <end position="384"/>
    </location>
</feature>
<dbReference type="OrthoDB" id="206201at2759"/>
<dbReference type="CDD" id="cd04077">
    <property type="entry name" value="Peptidases_S8_PCSK9_ProteinaseK_like"/>
    <property type="match status" value="1"/>
</dbReference>
<dbReference type="PRINTS" id="PR00723">
    <property type="entry name" value="SUBTILISIN"/>
</dbReference>
<keyword evidence="5 6" id="KW-0720">Serine protease</keyword>
<protein>
    <recommendedName>
        <fullName evidence="13">Peptidase S8/S53 domain-containing protein</fullName>
    </recommendedName>
</protein>
<evidence type="ECO:0000256" key="3">
    <source>
        <dbReference type="ARBA" id="ARBA00022729"/>
    </source>
</evidence>
<dbReference type="InterPro" id="IPR036852">
    <property type="entry name" value="Peptidase_S8/S53_dom_sf"/>
</dbReference>
<gene>
    <name evidence="11" type="ORF">S40285_06883</name>
</gene>
<proteinExistence type="inferred from homology"/>
<dbReference type="InterPro" id="IPR050131">
    <property type="entry name" value="Peptidase_S8_subtilisin-like"/>
</dbReference>
<evidence type="ECO:0000256" key="1">
    <source>
        <dbReference type="ARBA" id="ARBA00011073"/>
    </source>
</evidence>
<feature type="active site" description="Charge relay system" evidence="6">
    <location>
        <position position="180"/>
    </location>
</feature>
<evidence type="ECO:0000256" key="6">
    <source>
        <dbReference type="PROSITE-ProRule" id="PRU01240"/>
    </source>
</evidence>
<dbReference type="PROSITE" id="PS51892">
    <property type="entry name" value="SUBTILASE"/>
    <property type="match status" value="1"/>
</dbReference>
<dbReference type="STRING" id="1283841.A0A084QM18"/>
<dbReference type="GO" id="GO:0005576">
    <property type="term" value="C:extracellular region"/>
    <property type="evidence" value="ECO:0007669"/>
    <property type="project" value="UniProtKB-ARBA"/>
</dbReference>
<dbReference type="InterPro" id="IPR037045">
    <property type="entry name" value="S8pro/Inhibitor_I9_sf"/>
</dbReference>